<evidence type="ECO:0000256" key="10">
    <source>
        <dbReference type="ARBA" id="ARBA00023136"/>
    </source>
</evidence>
<proteinExistence type="inferred from homology"/>
<evidence type="ECO:0000256" key="6">
    <source>
        <dbReference type="ARBA" id="ARBA00022692"/>
    </source>
</evidence>
<evidence type="ECO:0000256" key="2">
    <source>
        <dbReference type="ARBA" id="ARBA00004115"/>
    </source>
</evidence>
<evidence type="ECO:0000256" key="7">
    <source>
        <dbReference type="ARBA" id="ARBA00022729"/>
    </source>
</evidence>
<feature type="chain" id="PRO_5043073565" description="Dolichyl-diphosphooligosaccharide--protein glycosyltransferase subunit 1" evidence="11">
    <location>
        <begin position="19"/>
        <end position="194"/>
    </location>
</feature>
<gene>
    <name evidence="12" type="ORF">TTAC_LOCUS5356</name>
</gene>
<dbReference type="PANTHER" id="PTHR21049">
    <property type="entry name" value="RIBOPHORIN I"/>
    <property type="match status" value="1"/>
</dbReference>
<comment type="pathway">
    <text evidence="3 11">Protein modification; protein glycosylation.</text>
</comment>
<keyword evidence="8 11" id="KW-0256">Endoplasmic reticulum</keyword>
<comment type="similarity">
    <text evidence="4 11">Belongs to the OST1 family.</text>
</comment>
<keyword evidence="6" id="KW-0812">Transmembrane</keyword>
<dbReference type="OrthoDB" id="310030at2759"/>
<evidence type="ECO:0000256" key="3">
    <source>
        <dbReference type="ARBA" id="ARBA00004922"/>
    </source>
</evidence>
<sequence length="194" mass="21724">MHIVPFLILLLVFAFGRSEFVNTDVAQTVYADSHIIRIDAEITLDLSEGPVGMYHYAIDPDISDHLSFIEAKINSKTSVPVERISEVSNVTEFVIRIPAENSGKRFKFTVSSFFTGLLKPKPAKILQADKQLVEFVINVGYFSVYPSQRVTTTVVLSPGDVLFYTIDLQPVHKTASRIKYGPFENAPPFDKVII</sequence>
<reference evidence="12 13" key="2">
    <citation type="submission" date="2018-11" db="EMBL/GenBank/DDBJ databases">
        <authorList>
            <consortium name="Pathogen Informatics"/>
        </authorList>
    </citation>
    <scope>NUCLEOTIDE SEQUENCE [LARGE SCALE GENOMIC DNA]</scope>
</reference>
<evidence type="ECO:0000256" key="1">
    <source>
        <dbReference type="ARBA" id="ARBA00002791"/>
    </source>
</evidence>
<keyword evidence="7 11" id="KW-0732">Signal</keyword>
<evidence type="ECO:0000256" key="11">
    <source>
        <dbReference type="RuleBase" id="RU361143"/>
    </source>
</evidence>
<comment type="subcellular location">
    <subcellularLocation>
        <location evidence="2 11">Endoplasmic reticulum membrane</location>
        <topology evidence="2 11">Single-pass type I membrane protein</topology>
    </subcellularLocation>
</comment>
<dbReference type="AlphaFoldDB" id="A0A0R3WX81"/>
<evidence type="ECO:0000256" key="5">
    <source>
        <dbReference type="ARBA" id="ARBA00017611"/>
    </source>
</evidence>
<dbReference type="Pfam" id="PF04597">
    <property type="entry name" value="Ribophorin_I"/>
    <property type="match status" value="1"/>
</dbReference>
<evidence type="ECO:0000256" key="9">
    <source>
        <dbReference type="ARBA" id="ARBA00022989"/>
    </source>
</evidence>
<dbReference type="STRING" id="6205.A0A0R3WX81"/>
<evidence type="ECO:0000256" key="4">
    <source>
        <dbReference type="ARBA" id="ARBA00008905"/>
    </source>
</evidence>
<feature type="signal peptide" evidence="11">
    <location>
        <begin position="1"/>
        <end position="18"/>
    </location>
</feature>
<keyword evidence="9" id="KW-1133">Transmembrane helix</keyword>
<dbReference type="Proteomes" id="UP000274429">
    <property type="component" value="Unassembled WGS sequence"/>
</dbReference>
<keyword evidence="13" id="KW-1185">Reference proteome</keyword>
<accession>A0A0R3WX81</accession>
<dbReference type="GO" id="GO:0018279">
    <property type="term" value="P:protein N-linked glycosylation via asparagine"/>
    <property type="evidence" value="ECO:0007669"/>
    <property type="project" value="TreeGrafter"/>
</dbReference>
<name>A0A0R3WX81_HYDTA</name>
<dbReference type="PANTHER" id="PTHR21049:SF0">
    <property type="entry name" value="DOLICHYL-DIPHOSPHOOLIGOSACCHARIDE--PROTEIN GLYCOSYLTRANSFERASE SUBUNIT 1"/>
    <property type="match status" value="1"/>
</dbReference>
<dbReference type="EMBL" id="UYWX01007167">
    <property type="protein sequence ID" value="VDM26784.1"/>
    <property type="molecule type" value="Genomic_DNA"/>
</dbReference>
<dbReference type="InterPro" id="IPR007676">
    <property type="entry name" value="Ribophorin_I"/>
</dbReference>
<dbReference type="WBParaSite" id="TTAC_0000537101-mRNA-1">
    <property type="protein sequence ID" value="TTAC_0000537101-mRNA-1"/>
    <property type="gene ID" value="TTAC_0000537101"/>
</dbReference>
<reference evidence="14" key="1">
    <citation type="submission" date="2017-02" db="UniProtKB">
        <authorList>
            <consortium name="WormBaseParasite"/>
        </authorList>
    </citation>
    <scope>IDENTIFICATION</scope>
</reference>
<evidence type="ECO:0000313" key="14">
    <source>
        <dbReference type="WBParaSite" id="TTAC_0000537101-mRNA-1"/>
    </source>
</evidence>
<comment type="subunit">
    <text evidence="11">Component of the oligosaccharyltransferase (OST) complex.</text>
</comment>
<comment type="function">
    <text evidence="1 11">Subunit of the oligosaccharyl transferase (OST) complex that catalyzes the initial transfer of a defined glycan (Glc(3)Man(9)GlcNAc(2) in eukaryotes) from the lipid carrier dolichol-pyrophosphate to an asparagine residue within an Asn-X-Ser/Thr consensus motif in nascent polypeptide chains, the first step in protein N-glycosylation. N-glycosylation occurs cotranslationally and the complex associates with the Sec61 complex at the channel-forming translocon complex that mediates protein translocation across the endoplasmic reticulum (ER). All subunits are required for a maximal enzyme activity.</text>
</comment>
<dbReference type="GO" id="GO:0008250">
    <property type="term" value="C:oligosaccharyltransferase complex"/>
    <property type="evidence" value="ECO:0007669"/>
    <property type="project" value="UniProtKB-UniRule"/>
</dbReference>
<evidence type="ECO:0000313" key="13">
    <source>
        <dbReference type="Proteomes" id="UP000274429"/>
    </source>
</evidence>
<protein>
    <recommendedName>
        <fullName evidence="5 11">Dolichyl-diphosphooligosaccharide--protein glycosyltransferase subunit 1</fullName>
    </recommendedName>
</protein>
<dbReference type="UniPathway" id="UPA00378"/>
<evidence type="ECO:0000313" key="12">
    <source>
        <dbReference type="EMBL" id="VDM26784.1"/>
    </source>
</evidence>
<evidence type="ECO:0000256" key="8">
    <source>
        <dbReference type="ARBA" id="ARBA00022824"/>
    </source>
</evidence>
<organism evidence="14">
    <name type="scientific">Hydatigena taeniaeformis</name>
    <name type="common">Feline tapeworm</name>
    <name type="synonym">Taenia taeniaeformis</name>
    <dbReference type="NCBI Taxonomy" id="6205"/>
    <lineage>
        <taxon>Eukaryota</taxon>
        <taxon>Metazoa</taxon>
        <taxon>Spiralia</taxon>
        <taxon>Lophotrochozoa</taxon>
        <taxon>Platyhelminthes</taxon>
        <taxon>Cestoda</taxon>
        <taxon>Eucestoda</taxon>
        <taxon>Cyclophyllidea</taxon>
        <taxon>Taeniidae</taxon>
        <taxon>Hydatigera</taxon>
    </lineage>
</organism>
<keyword evidence="10" id="KW-0472">Membrane</keyword>